<organism evidence="10 11">
    <name type="scientific">Nyssa sinensis</name>
    <dbReference type="NCBI Taxonomy" id="561372"/>
    <lineage>
        <taxon>Eukaryota</taxon>
        <taxon>Viridiplantae</taxon>
        <taxon>Streptophyta</taxon>
        <taxon>Embryophyta</taxon>
        <taxon>Tracheophyta</taxon>
        <taxon>Spermatophyta</taxon>
        <taxon>Magnoliopsida</taxon>
        <taxon>eudicotyledons</taxon>
        <taxon>Gunneridae</taxon>
        <taxon>Pentapetalae</taxon>
        <taxon>asterids</taxon>
        <taxon>Cornales</taxon>
        <taxon>Nyssaceae</taxon>
        <taxon>Nyssa</taxon>
    </lineage>
</organism>
<evidence type="ECO:0000256" key="4">
    <source>
        <dbReference type="ARBA" id="ARBA00022989"/>
    </source>
</evidence>
<dbReference type="GO" id="GO:0005886">
    <property type="term" value="C:plasma membrane"/>
    <property type="evidence" value="ECO:0007669"/>
    <property type="project" value="TreeGrafter"/>
</dbReference>
<keyword evidence="3" id="KW-0677">Repeat</keyword>
<name>A0A5J5C539_9ASTE</name>
<comment type="subcellular location">
    <subcellularLocation>
        <location evidence="1">Membrane</location>
        <topology evidence="1">Multi-pass membrane protein</topology>
    </subcellularLocation>
</comment>
<dbReference type="SUPFAM" id="SSF48403">
    <property type="entry name" value="Ankyrin repeat"/>
    <property type="match status" value="1"/>
</dbReference>
<dbReference type="InterPro" id="IPR026961">
    <property type="entry name" value="PGG_dom"/>
</dbReference>
<dbReference type="Gene3D" id="1.25.40.20">
    <property type="entry name" value="Ankyrin repeat-containing domain"/>
    <property type="match status" value="2"/>
</dbReference>
<dbReference type="EMBL" id="CM018031">
    <property type="protein sequence ID" value="KAA8550269.1"/>
    <property type="molecule type" value="Genomic_DNA"/>
</dbReference>
<feature type="transmembrane region" description="Helical" evidence="8">
    <location>
        <begin position="326"/>
        <end position="346"/>
    </location>
</feature>
<gene>
    <name evidence="10" type="ORF">F0562_001953</name>
</gene>
<feature type="domain" description="PGG" evidence="9">
    <location>
        <begin position="269"/>
        <end position="381"/>
    </location>
</feature>
<evidence type="ECO:0000256" key="2">
    <source>
        <dbReference type="ARBA" id="ARBA00022692"/>
    </source>
</evidence>
<feature type="transmembrane region" description="Helical" evidence="8">
    <location>
        <begin position="277"/>
        <end position="294"/>
    </location>
</feature>
<accession>A0A5J5C539</accession>
<keyword evidence="4 8" id="KW-1133">Transmembrane helix</keyword>
<evidence type="ECO:0000256" key="6">
    <source>
        <dbReference type="ARBA" id="ARBA00023136"/>
    </source>
</evidence>
<dbReference type="Pfam" id="PF00023">
    <property type="entry name" value="Ank"/>
    <property type="match status" value="1"/>
</dbReference>
<feature type="repeat" description="ANK" evidence="7">
    <location>
        <begin position="75"/>
        <end position="107"/>
    </location>
</feature>
<evidence type="ECO:0000259" key="9">
    <source>
        <dbReference type="Pfam" id="PF13962"/>
    </source>
</evidence>
<dbReference type="PANTHER" id="PTHR24186:SF37">
    <property type="entry name" value="PGG DOMAIN-CONTAINING PROTEIN"/>
    <property type="match status" value="1"/>
</dbReference>
<keyword evidence="2 8" id="KW-0812">Transmembrane</keyword>
<dbReference type="PROSITE" id="PS50088">
    <property type="entry name" value="ANK_REPEAT"/>
    <property type="match status" value="3"/>
</dbReference>
<dbReference type="Pfam" id="PF13962">
    <property type="entry name" value="PGG"/>
    <property type="match status" value="1"/>
</dbReference>
<dbReference type="PANTHER" id="PTHR24186">
    <property type="entry name" value="PROTEIN PHOSPHATASE 1 REGULATORY SUBUNIT"/>
    <property type="match status" value="1"/>
</dbReference>
<dbReference type="PROSITE" id="PS50297">
    <property type="entry name" value="ANK_REP_REGION"/>
    <property type="match status" value="2"/>
</dbReference>
<keyword evidence="6 8" id="KW-0472">Membrane</keyword>
<protein>
    <recommendedName>
        <fullName evidence="9">PGG domain-containing protein</fullName>
    </recommendedName>
</protein>
<dbReference type="SMART" id="SM00248">
    <property type="entry name" value="ANK"/>
    <property type="match status" value="6"/>
</dbReference>
<dbReference type="InterPro" id="IPR002110">
    <property type="entry name" value="Ankyrin_rpt"/>
</dbReference>
<evidence type="ECO:0000256" key="8">
    <source>
        <dbReference type="SAM" id="Phobius"/>
    </source>
</evidence>
<evidence type="ECO:0000256" key="5">
    <source>
        <dbReference type="ARBA" id="ARBA00023043"/>
    </source>
</evidence>
<reference evidence="10 11" key="1">
    <citation type="submission" date="2019-09" db="EMBL/GenBank/DDBJ databases">
        <title>A chromosome-level genome assembly of the Chinese tupelo Nyssa sinensis.</title>
        <authorList>
            <person name="Yang X."/>
            <person name="Kang M."/>
            <person name="Yang Y."/>
            <person name="Xiong H."/>
            <person name="Wang M."/>
            <person name="Zhang Z."/>
            <person name="Wang Z."/>
            <person name="Wu H."/>
            <person name="Ma T."/>
            <person name="Liu J."/>
            <person name="Xi Z."/>
        </authorList>
    </citation>
    <scope>NUCLEOTIDE SEQUENCE [LARGE SCALE GENOMIC DNA]</scope>
    <source>
        <strain evidence="10">J267</strain>
        <tissue evidence="10">Leaf</tissue>
    </source>
</reference>
<feature type="transmembrane region" description="Helical" evidence="8">
    <location>
        <begin position="394"/>
        <end position="415"/>
    </location>
</feature>
<proteinExistence type="predicted"/>
<evidence type="ECO:0000313" key="10">
    <source>
        <dbReference type="EMBL" id="KAA8550269.1"/>
    </source>
</evidence>
<feature type="transmembrane region" description="Helical" evidence="8">
    <location>
        <begin position="358"/>
        <end position="382"/>
    </location>
</feature>
<dbReference type="OrthoDB" id="7729168at2759"/>
<sequence>MERKRMEQKLYEAAVEGKVASLQAILEEDRLVLERAMVTCFNETPLHIAAMCGHTDFVKEILGRKSGLAGELDLQRSSPLHLASANGHVEIVKALLLVNPDMCLVGDGEGRNPLHLAAMKGRVDVLRELLRVGLNAARNTVDHGETILHLCVKQNQLGTLRLLMETLNDHQFLNSTDEFGNSILHLAVSHKQIQIIRYLVTSVGVNVNAINANGLTALDILAQSGRDVNDFDIADCLGEGALRGRDINPTLLSNKQTRVPILAKLTQSEWLEKKRDILMVVASLIATMSFQAGVSPPGGVWQDDSEGKHRAGEAVMAYNYPDSYPYFLRFNTISFVTSLSTILLLMSGLPFKRKTFMWILMVIMWLTITSISLTYAFTIVVITPVKDREPLSHVIKIAVIVWCCVMTLLLVGHTIRLIERWLRSRGIFIWPSPTTTTTSNLNQSNANKEAHQIQMT</sequence>
<evidence type="ECO:0000256" key="3">
    <source>
        <dbReference type="ARBA" id="ARBA00022737"/>
    </source>
</evidence>
<evidence type="ECO:0000256" key="7">
    <source>
        <dbReference type="PROSITE-ProRule" id="PRU00023"/>
    </source>
</evidence>
<evidence type="ECO:0000256" key="1">
    <source>
        <dbReference type="ARBA" id="ARBA00004141"/>
    </source>
</evidence>
<keyword evidence="5 7" id="KW-0040">ANK repeat</keyword>
<dbReference type="AlphaFoldDB" id="A0A5J5C539"/>
<keyword evidence="11" id="KW-1185">Reference proteome</keyword>
<evidence type="ECO:0000313" key="11">
    <source>
        <dbReference type="Proteomes" id="UP000325577"/>
    </source>
</evidence>
<feature type="repeat" description="ANK" evidence="7">
    <location>
        <begin position="109"/>
        <end position="141"/>
    </location>
</feature>
<feature type="repeat" description="ANK" evidence="7">
    <location>
        <begin position="179"/>
        <end position="212"/>
    </location>
</feature>
<dbReference type="Pfam" id="PF12796">
    <property type="entry name" value="Ank_2"/>
    <property type="match status" value="2"/>
</dbReference>
<dbReference type="InterPro" id="IPR036770">
    <property type="entry name" value="Ankyrin_rpt-contain_sf"/>
</dbReference>
<dbReference type="Proteomes" id="UP000325577">
    <property type="component" value="Linkage Group LG0"/>
</dbReference>